<dbReference type="EMBL" id="MN740041">
    <property type="protein sequence ID" value="QHT85341.1"/>
    <property type="molecule type" value="Genomic_DNA"/>
</dbReference>
<sequence length="1240" mass="144536">MELKPQDILHLTSPEINGFFLIVEITPTYMKLRNPKEEHILMIQDGVVEAEIVLVHSAIIPGFAETRGLFPEKKVRIEVDFQPDPLYGIIQTLEKDQIEILLSDGTTIYIDFEYKGPPPSILSIVVDGGLEVEYEEMDVFVSESQSRFTLDRQVSDLMDKLLTKQTSKHIQEVTRIVQRFKELRHTFSTATLDPKWRRDKHYPWAFPIVSLKRKLYPLELDNENWIERIQALQDKSESYLSMYKQIMQEFQPFFQEKGQDVKETQLTFIANGKICKTHKEEARIKSATMIPQVVNAPYSLLHTTAEAIHPNGYYLFSPDRYQYQSTELPLLQKIPHLSIVSHLTHTDGLKRDTIVLPEVQDQLVTFDLFSVYHYLQYLGPFDLKKNDLSEDDLFRFQYPLERSVQNYRKVNYPAYHASPPPDALTMEEVSLYATTEAMAFTLDERKFVDKVVLDKPVSPPIVKQYTTVKALKADKGVVFHDKEYDRTDYVEMEAYTTIEEMMRFLIQVKRMLPSAAALYAPHFLNQKRRVVNGEYAKVGEQYYKRVQDDWKIDETCTGPYPCTAEPDCEPPCDDFMFKLKQNTLSSLVQEVKIEYYKTALERTAYLQRKKDSFTRDVERLSMLKERRIDRFTKTAISHITSSPFTNMLQFILQKPYQERYQELKQFIGQYTRVALKGEDASWYYCEETDTKLIPLVFDRLIEAYETDTYAAQLEELKKQGHLQVQDDSIVTTVGGIYVAPLDMASSFDDMVRSTVVEDFFLELPRDVHPNTPLIVEILNETATVAKVNVTKYFNYMIHELVDEPTLLVKSIAFVLKVAEILYQTNVEDAIVALLKRQPRFNTILARFHMEEVMSRKAILDEMKTISTKYGVQMIQTKTVPRTKSSSWKTFLPPFHVKNQPPFQMMHHLQEQVKQEPPMESTKISSWRGNFPKKTEDPLPREQRRRTITFTYEVVPPLILEARPVLLDKLPVLEERKPVQKAFELLIPPLKRDLAKLIQVDFIPPTIPLLYLRTFIQNIARAYPSYLLHTITFQQIPLSLPFLALDHKLKLTELLKKQIFTELRTFDPVGLGVDTILEDPEITEIIDALHGPCSRSEYEYYIFFIFQKYVEYGDRKRTLTLLTLYVSTFLKEHKGIYLTYEEIQRKTLKDKASEANQRRVLFNAMDPEKKFTSSFLEETNLTKKAQLGRLRDYDKDRYEANEFVVTEAIELTDVDPLDVSLGQMGQDHDFGTDGNDDSDDE</sequence>
<name>A0A6C0HX62_9ZZZZ</name>
<proteinExistence type="predicted"/>
<protein>
    <submittedName>
        <fullName evidence="2">Uncharacterized protein</fullName>
    </submittedName>
</protein>
<evidence type="ECO:0000313" key="2">
    <source>
        <dbReference type="EMBL" id="QHT85341.1"/>
    </source>
</evidence>
<feature type="region of interest" description="Disordered" evidence="1">
    <location>
        <begin position="1219"/>
        <end position="1240"/>
    </location>
</feature>
<evidence type="ECO:0000256" key="1">
    <source>
        <dbReference type="SAM" id="MobiDB-lite"/>
    </source>
</evidence>
<accession>A0A6C0HX62</accession>
<reference evidence="2" key="1">
    <citation type="journal article" date="2020" name="Nature">
        <title>Giant virus diversity and host interactions through global metagenomics.</title>
        <authorList>
            <person name="Schulz F."/>
            <person name="Roux S."/>
            <person name="Paez-Espino D."/>
            <person name="Jungbluth S."/>
            <person name="Walsh D.A."/>
            <person name="Denef V.J."/>
            <person name="McMahon K.D."/>
            <person name="Konstantinidis K.T."/>
            <person name="Eloe-Fadrosh E.A."/>
            <person name="Kyrpides N.C."/>
            <person name="Woyke T."/>
        </authorList>
    </citation>
    <scope>NUCLEOTIDE SEQUENCE</scope>
    <source>
        <strain evidence="2">GVMAG-M-3300023184-17</strain>
    </source>
</reference>
<feature type="region of interest" description="Disordered" evidence="1">
    <location>
        <begin position="920"/>
        <end position="939"/>
    </location>
</feature>
<organism evidence="2">
    <name type="scientific">viral metagenome</name>
    <dbReference type="NCBI Taxonomy" id="1070528"/>
    <lineage>
        <taxon>unclassified sequences</taxon>
        <taxon>metagenomes</taxon>
        <taxon>organismal metagenomes</taxon>
    </lineage>
</organism>
<dbReference type="AlphaFoldDB" id="A0A6C0HX62"/>